<dbReference type="SUPFAM" id="SSF52317">
    <property type="entry name" value="Class I glutamine amidotransferase-like"/>
    <property type="match status" value="1"/>
</dbReference>
<dbReference type="GO" id="GO:0005737">
    <property type="term" value="C:cytoplasm"/>
    <property type="evidence" value="ECO:0007669"/>
    <property type="project" value="TreeGrafter"/>
</dbReference>
<gene>
    <name evidence="2" type="primary">PARK7_2</name>
    <name evidence="2" type="ORF">CM83_98650</name>
</gene>
<dbReference type="InterPro" id="IPR029062">
    <property type="entry name" value="Class_I_gatase-like"/>
</dbReference>
<dbReference type="Pfam" id="PF01965">
    <property type="entry name" value="DJ-1_PfpI"/>
    <property type="match status" value="1"/>
</dbReference>
<evidence type="ECO:0000259" key="1">
    <source>
        <dbReference type="Pfam" id="PF01965"/>
    </source>
</evidence>
<dbReference type="InterPro" id="IPR050325">
    <property type="entry name" value="Prot/Nucl_acid_deglycase"/>
</dbReference>
<dbReference type="PANTHER" id="PTHR48094:SF12">
    <property type="entry name" value="PARKINSON DISEASE PROTEIN 7 HOMOLOG"/>
    <property type="match status" value="1"/>
</dbReference>
<accession>A0A0A9XGD9</accession>
<name>A0A0A9XGD9_LYGHE</name>
<dbReference type="GO" id="GO:1903189">
    <property type="term" value="P:glyoxal metabolic process"/>
    <property type="evidence" value="ECO:0007669"/>
    <property type="project" value="TreeGrafter"/>
</dbReference>
<dbReference type="InterPro" id="IPR002818">
    <property type="entry name" value="DJ-1/PfpI"/>
</dbReference>
<dbReference type="Gene3D" id="3.40.50.880">
    <property type="match status" value="1"/>
</dbReference>
<proteinExistence type="predicted"/>
<protein>
    <submittedName>
        <fullName evidence="2">Protein DJ-1</fullName>
    </submittedName>
</protein>
<organism evidence="2">
    <name type="scientific">Lygus hesperus</name>
    <name type="common">Western plant bug</name>
    <dbReference type="NCBI Taxonomy" id="30085"/>
    <lineage>
        <taxon>Eukaryota</taxon>
        <taxon>Metazoa</taxon>
        <taxon>Ecdysozoa</taxon>
        <taxon>Arthropoda</taxon>
        <taxon>Hexapoda</taxon>
        <taxon>Insecta</taxon>
        <taxon>Pterygota</taxon>
        <taxon>Neoptera</taxon>
        <taxon>Paraneoptera</taxon>
        <taxon>Hemiptera</taxon>
        <taxon>Heteroptera</taxon>
        <taxon>Panheteroptera</taxon>
        <taxon>Cimicomorpha</taxon>
        <taxon>Miridae</taxon>
        <taxon>Mirini</taxon>
        <taxon>Lygus</taxon>
    </lineage>
</organism>
<dbReference type="EMBL" id="GBHO01024888">
    <property type="protein sequence ID" value="JAG18716.1"/>
    <property type="molecule type" value="Transcribed_RNA"/>
</dbReference>
<reference evidence="2" key="1">
    <citation type="journal article" date="2014" name="PLoS ONE">
        <title>Transcriptome-Based Identification of ABC Transporters in the Western Tarnished Plant Bug Lygus hesperus.</title>
        <authorList>
            <person name="Hull J.J."/>
            <person name="Chaney K."/>
            <person name="Geib S.M."/>
            <person name="Fabrick J.A."/>
            <person name="Brent C.S."/>
            <person name="Walsh D."/>
            <person name="Lavine L.C."/>
        </authorList>
    </citation>
    <scope>NUCLEOTIDE SEQUENCE</scope>
</reference>
<dbReference type="PANTHER" id="PTHR48094">
    <property type="entry name" value="PROTEIN/NUCLEIC ACID DEGLYCASE DJ-1-RELATED"/>
    <property type="match status" value="1"/>
</dbReference>
<dbReference type="AlphaFoldDB" id="A0A0A9XGD9"/>
<feature type="domain" description="DJ-1/PfpI" evidence="1">
    <location>
        <begin position="3"/>
        <end position="94"/>
    </location>
</feature>
<sequence>MPGANHLGESHKLKTIMHHIREQNKLYGAICASPVLALGPLGMLNDVKKATCYPSLENKFPAHVQYVKDCVVKSGNCLTSRGPGTAMLFALAAVTLLRSRSVA</sequence>
<evidence type="ECO:0000313" key="2">
    <source>
        <dbReference type="EMBL" id="JAG18716.1"/>
    </source>
</evidence>
<reference evidence="2" key="2">
    <citation type="submission" date="2014-07" db="EMBL/GenBank/DDBJ databases">
        <authorList>
            <person name="Hull J."/>
        </authorList>
    </citation>
    <scope>NUCLEOTIDE SEQUENCE</scope>
</reference>